<protein>
    <submittedName>
        <fullName evidence="2">Secreted protein</fullName>
    </submittedName>
</protein>
<accession>A0A1I7Y3W6</accession>
<evidence type="ECO:0000313" key="2">
    <source>
        <dbReference type="WBParaSite" id="L893_g12473.t1"/>
    </source>
</evidence>
<evidence type="ECO:0000313" key="1">
    <source>
        <dbReference type="Proteomes" id="UP000095287"/>
    </source>
</evidence>
<dbReference type="AlphaFoldDB" id="A0A1I7Y3W6"/>
<name>A0A1I7Y3W6_9BILA</name>
<sequence length="85" mass="9428">MTTVVYADLNSIVLVVVHIELILNFVNKGCLAARPFVCTPAIASQNSMVYGDDKQLPRHNSFPMHFALTTSMALTRNRLHLASNK</sequence>
<proteinExistence type="predicted"/>
<keyword evidence="1" id="KW-1185">Reference proteome</keyword>
<dbReference type="Proteomes" id="UP000095287">
    <property type="component" value="Unplaced"/>
</dbReference>
<organism evidence="1 2">
    <name type="scientific">Steinernema glaseri</name>
    <dbReference type="NCBI Taxonomy" id="37863"/>
    <lineage>
        <taxon>Eukaryota</taxon>
        <taxon>Metazoa</taxon>
        <taxon>Ecdysozoa</taxon>
        <taxon>Nematoda</taxon>
        <taxon>Chromadorea</taxon>
        <taxon>Rhabditida</taxon>
        <taxon>Tylenchina</taxon>
        <taxon>Panagrolaimomorpha</taxon>
        <taxon>Strongyloidoidea</taxon>
        <taxon>Steinernematidae</taxon>
        <taxon>Steinernema</taxon>
    </lineage>
</organism>
<reference evidence="2" key="1">
    <citation type="submission" date="2016-11" db="UniProtKB">
        <authorList>
            <consortium name="WormBaseParasite"/>
        </authorList>
    </citation>
    <scope>IDENTIFICATION</scope>
</reference>
<dbReference type="WBParaSite" id="L893_g12473.t1">
    <property type="protein sequence ID" value="L893_g12473.t1"/>
    <property type="gene ID" value="L893_g12473"/>
</dbReference>